<dbReference type="GO" id="GO:0046166">
    <property type="term" value="P:glyceraldehyde-3-phosphate biosynthetic process"/>
    <property type="evidence" value="ECO:0007669"/>
    <property type="project" value="TreeGrafter"/>
</dbReference>
<dbReference type="InterPro" id="IPR013785">
    <property type="entry name" value="Aldolase_TIM"/>
</dbReference>
<keyword evidence="4 7" id="KW-0963">Cytoplasm</keyword>
<dbReference type="OrthoDB" id="9809429at2"/>
<keyword evidence="3 7" id="KW-0312">Gluconeogenesis</keyword>
<dbReference type="GO" id="GO:0005829">
    <property type="term" value="C:cytosol"/>
    <property type="evidence" value="ECO:0007669"/>
    <property type="project" value="TreeGrafter"/>
</dbReference>
<dbReference type="HAMAP" id="MF_00147_B">
    <property type="entry name" value="TIM_B"/>
    <property type="match status" value="1"/>
</dbReference>
<feature type="binding site" evidence="7">
    <location>
        <begin position="234"/>
        <end position="235"/>
    </location>
    <ligand>
        <name>substrate</name>
    </ligand>
</feature>
<dbReference type="FunFam" id="3.20.20.70:FF:000016">
    <property type="entry name" value="Triosephosphate isomerase"/>
    <property type="match status" value="1"/>
</dbReference>
<feature type="binding site" evidence="7">
    <location>
        <begin position="9"/>
        <end position="11"/>
    </location>
    <ligand>
        <name>substrate</name>
    </ligand>
</feature>
<dbReference type="NCBIfam" id="TIGR00419">
    <property type="entry name" value="tim"/>
    <property type="match status" value="1"/>
</dbReference>
<dbReference type="PANTHER" id="PTHR21139">
    <property type="entry name" value="TRIOSEPHOSPHATE ISOMERASE"/>
    <property type="match status" value="1"/>
</dbReference>
<evidence type="ECO:0000256" key="2">
    <source>
        <dbReference type="ARBA" id="ARBA00007422"/>
    </source>
</evidence>
<dbReference type="CDD" id="cd00311">
    <property type="entry name" value="TIM"/>
    <property type="match status" value="1"/>
</dbReference>
<comment type="pathway">
    <text evidence="7 8">Carbohydrate biosynthesis; gluconeogenesis.</text>
</comment>
<keyword evidence="5 7" id="KW-0324">Glycolysis</keyword>
<evidence type="ECO:0000313" key="9">
    <source>
        <dbReference type="EMBL" id="TWT29931.1"/>
    </source>
</evidence>
<comment type="caution">
    <text evidence="9">The sequence shown here is derived from an EMBL/GenBank/DDBJ whole genome shotgun (WGS) entry which is preliminary data.</text>
</comment>
<protein>
    <recommendedName>
        <fullName evidence="7 8">Triosephosphate isomerase</fullName>
        <shortName evidence="7">TIM</shortName>
        <shortName evidence="7">TPI</shortName>
        <ecNumber evidence="7 8">5.3.1.1</ecNumber>
    </recommendedName>
    <alternativeName>
        <fullName evidence="7">Triose-phosphate isomerase</fullName>
    </alternativeName>
</protein>
<comment type="function">
    <text evidence="7">Involved in the gluconeogenesis. Catalyzes stereospecifically the conversion of dihydroxyacetone phosphate (DHAP) to D-glyceraldehyde-3-phosphate (G3P).</text>
</comment>
<organism evidence="9 10">
    <name type="scientific">Blastopirellula retiformator</name>
    <dbReference type="NCBI Taxonomy" id="2527970"/>
    <lineage>
        <taxon>Bacteria</taxon>
        <taxon>Pseudomonadati</taxon>
        <taxon>Planctomycetota</taxon>
        <taxon>Planctomycetia</taxon>
        <taxon>Pirellulales</taxon>
        <taxon>Pirellulaceae</taxon>
        <taxon>Blastopirellula</taxon>
    </lineage>
</organism>
<keyword evidence="6 7" id="KW-0413">Isomerase</keyword>
<dbReference type="GO" id="GO:0019563">
    <property type="term" value="P:glycerol catabolic process"/>
    <property type="evidence" value="ECO:0007669"/>
    <property type="project" value="TreeGrafter"/>
</dbReference>
<sequence>MRRPFIAGNWKMNSTRADGIALVQGIASNLPADCSVEVAVCPPSIYLDAIVSAAGDSPIGVGAQNIYFEASGAFTGEVSAAMLKDVGCQYVILGHSERRHIFGESSSLINKKVHAALAGGLIPIVCVGELLEERESNKTADVVAEQFYGSLAGVSAEQMETIVLAYEPVWAIGTGKVATPEQAEAVHADLRKVIATRYNSAVADKVRIQYGGSVKPDNAAELLSQPNIDGALVGGASMKADSFLGIIAGAK</sequence>
<evidence type="ECO:0000313" key="10">
    <source>
        <dbReference type="Proteomes" id="UP000318878"/>
    </source>
</evidence>
<evidence type="ECO:0000256" key="8">
    <source>
        <dbReference type="RuleBase" id="RU363013"/>
    </source>
</evidence>
<dbReference type="InterPro" id="IPR000652">
    <property type="entry name" value="Triosephosphate_isomerase"/>
</dbReference>
<dbReference type="EMBL" id="SJPF01000006">
    <property type="protein sequence ID" value="TWT29931.1"/>
    <property type="molecule type" value="Genomic_DNA"/>
</dbReference>
<dbReference type="GO" id="GO:0004807">
    <property type="term" value="F:triose-phosphate isomerase activity"/>
    <property type="evidence" value="ECO:0007669"/>
    <property type="project" value="UniProtKB-UniRule"/>
</dbReference>
<dbReference type="Gene3D" id="3.20.20.70">
    <property type="entry name" value="Aldolase class I"/>
    <property type="match status" value="1"/>
</dbReference>
<dbReference type="InterPro" id="IPR022896">
    <property type="entry name" value="TrioseP_Isoase_bac/euk"/>
</dbReference>
<evidence type="ECO:0000256" key="1">
    <source>
        <dbReference type="ARBA" id="ARBA00004680"/>
    </source>
</evidence>
<keyword evidence="10" id="KW-1185">Reference proteome</keyword>
<comment type="subunit">
    <text evidence="7 8">Homodimer.</text>
</comment>
<feature type="active site" description="Proton acceptor" evidence="7">
    <location>
        <position position="167"/>
    </location>
</feature>
<evidence type="ECO:0000256" key="6">
    <source>
        <dbReference type="ARBA" id="ARBA00023235"/>
    </source>
</evidence>
<gene>
    <name evidence="7" type="primary">tpiA</name>
    <name evidence="9" type="ORF">Enr8_45880</name>
</gene>
<dbReference type="InterPro" id="IPR020861">
    <property type="entry name" value="Triosephosphate_isomerase_AS"/>
</dbReference>
<comment type="subcellular location">
    <subcellularLocation>
        <location evidence="7 8">Cytoplasm</location>
    </subcellularLocation>
</comment>
<comment type="pathway">
    <text evidence="1 7 8">Carbohydrate degradation; glycolysis; D-glyceraldehyde 3-phosphate from glycerone phosphate: step 1/1.</text>
</comment>
<reference evidence="9 10" key="1">
    <citation type="submission" date="2019-02" db="EMBL/GenBank/DDBJ databases">
        <title>Deep-cultivation of Planctomycetes and their phenomic and genomic characterization uncovers novel biology.</title>
        <authorList>
            <person name="Wiegand S."/>
            <person name="Jogler M."/>
            <person name="Boedeker C."/>
            <person name="Pinto D."/>
            <person name="Vollmers J."/>
            <person name="Rivas-Marin E."/>
            <person name="Kohn T."/>
            <person name="Peeters S.H."/>
            <person name="Heuer A."/>
            <person name="Rast P."/>
            <person name="Oberbeckmann S."/>
            <person name="Bunk B."/>
            <person name="Jeske O."/>
            <person name="Meyerdierks A."/>
            <person name="Storesund J.E."/>
            <person name="Kallscheuer N."/>
            <person name="Luecker S."/>
            <person name="Lage O.M."/>
            <person name="Pohl T."/>
            <person name="Merkel B.J."/>
            <person name="Hornburger P."/>
            <person name="Mueller R.-W."/>
            <person name="Bruemmer F."/>
            <person name="Labrenz M."/>
            <person name="Spormann A.M."/>
            <person name="Op Den Camp H."/>
            <person name="Overmann J."/>
            <person name="Amann R."/>
            <person name="Jetten M.S.M."/>
            <person name="Mascher T."/>
            <person name="Medema M.H."/>
            <person name="Devos D.P."/>
            <person name="Kaster A.-K."/>
            <person name="Ovreas L."/>
            <person name="Rohde M."/>
            <person name="Galperin M.Y."/>
            <person name="Jogler C."/>
        </authorList>
    </citation>
    <scope>NUCLEOTIDE SEQUENCE [LARGE SCALE GENOMIC DNA]</scope>
    <source>
        <strain evidence="9 10">Enr8</strain>
    </source>
</reference>
<evidence type="ECO:0000256" key="7">
    <source>
        <dbReference type="HAMAP-Rule" id="MF_00147"/>
    </source>
</evidence>
<comment type="similarity">
    <text evidence="2 7 8">Belongs to the triosephosphate isomerase family.</text>
</comment>
<dbReference type="RefSeq" id="WP_146436079.1">
    <property type="nucleotide sequence ID" value="NZ_SJPF01000006.1"/>
</dbReference>
<evidence type="ECO:0000256" key="3">
    <source>
        <dbReference type="ARBA" id="ARBA00022432"/>
    </source>
</evidence>
<dbReference type="EC" id="5.3.1.1" evidence="7 8"/>
<dbReference type="PANTHER" id="PTHR21139:SF42">
    <property type="entry name" value="TRIOSEPHOSPHATE ISOMERASE"/>
    <property type="match status" value="1"/>
</dbReference>
<dbReference type="GO" id="GO:0006096">
    <property type="term" value="P:glycolytic process"/>
    <property type="evidence" value="ECO:0007669"/>
    <property type="project" value="UniProtKB-UniRule"/>
</dbReference>
<dbReference type="PROSITE" id="PS51440">
    <property type="entry name" value="TIM_2"/>
    <property type="match status" value="1"/>
</dbReference>
<dbReference type="GO" id="GO:0006094">
    <property type="term" value="P:gluconeogenesis"/>
    <property type="evidence" value="ECO:0007669"/>
    <property type="project" value="UniProtKB-UniRule"/>
</dbReference>
<feature type="binding site" evidence="7">
    <location>
        <position position="213"/>
    </location>
    <ligand>
        <name>substrate</name>
    </ligand>
</feature>
<dbReference type="Pfam" id="PF00121">
    <property type="entry name" value="TIM"/>
    <property type="match status" value="1"/>
</dbReference>
<dbReference type="Proteomes" id="UP000318878">
    <property type="component" value="Unassembled WGS sequence"/>
</dbReference>
<name>A0A5C5UU86_9BACT</name>
<evidence type="ECO:0000256" key="4">
    <source>
        <dbReference type="ARBA" id="ARBA00022490"/>
    </source>
</evidence>
<dbReference type="UniPathway" id="UPA00109">
    <property type="reaction ID" value="UER00189"/>
</dbReference>
<dbReference type="UniPathway" id="UPA00138"/>
<feature type="active site" description="Electrophile" evidence="7">
    <location>
        <position position="95"/>
    </location>
</feature>
<comment type="catalytic activity">
    <reaction evidence="7 8">
        <text>D-glyceraldehyde 3-phosphate = dihydroxyacetone phosphate</text>
        <dbReference type="Rhea" id="RHEA:18585"/>
        <dbReference type="ChEBI" id="CHEBI:57642"/>
        <dbReference type="ChEBI" id="CHEBI:59776"/>
        <dbReference type="EC" id="5.3.1.1"/>
    </reaction>
</comment>
<dbReference type="PROSITE" id="PS00171">
    <property type="entry name" value="TIM_1"/>
    <property type="match status" value="1"/>
</dbReference>
<proteinExistence type="inferred from homology"/>
<accession>A0A5C5UU86</accession>
<feature type="binding site" evidence="7">
    <location>
        <position position="173"/>
    </location>
    <ligand>
        <name>substrate</name>
    </ligand>
</feature>
<dbReference type="InterPro" id="IPR035990">
    <property type="entry name" value="TIM_sf"/>
</dbReference>
<evidence type="ECO:0000256" key="5">
    <source>
        <dbReference type="ARBA" id="ARBA00023152"/>
    </source>
</evidence>
<dbReference type="AlphaFoldDB" id="A0A5C5UU86"/>
<dbReference type="SUPFAM" id="SSF51351">
    <property type="entry name" value="Triosephosphate isomerase (TIM)"/>
    <property type="match status" value="1"/>
</dbReference>